<feature type="transmembrane region" description="Helical" evidence="6">
    <location>
        <begin position="28"/>
        <end position="50"/>
    </location>
</feature>
<organism evidence="7 8">
    <name type="scientific">Trueperella bialowiezensis</name>
    <dbReference type="NCBI Taxonomy" id="312285"/>
    <lineage>
        <taxon>Bacteria</taxon>
        <taxon>Bacillati</taxon>
        <taxon>Actinomycetota</taxon>
        <taxon>Actinomycetes</taxon>
        <taxon>Actinomycetales</taxon>
        <taxon>Actinomycetaceae</taxon>
        <taxon>Trueperella</taxon>
    </lineage>
</organism>
<dbReference type="OrthoDB" id="5242664at2"/>
<evidence type="ECO:0000256" key="1">
    <source>
        <dbReference type="ARBA" id="ARBA00004651"/>
    </source>
</evidence>
<feature type="transmembrane region" description="Helical" evidence="6">
    <location>
        <begin position="683"/>
        <end position="708"/>
    </location>
</feature>
<keyword evidence="4 6" id="KW-1133">Transmembrane helix</keyword>
<dbReference type="Pfam" id="PF03706">
    <property type="entry name" value="LPG_synthase_TM"/>
    <property type="match status" value="1"/>
</dbReference>
<dbReference type="RefSeq" id="WP_126416564.1">
    <property type="nucleotide sequence ID" value="NZ_LR134476.1"/>
</dbReference>
<dbReference type="GO" id="GO:0005886">
    <property type="term" value="C:plasma membrane"/>
    <property type="evidence" value="ECO:0007669"/>
    <property type="project" value="UniProtKB-SubCell"/>
</dbReference>
<feature type="transmembrane region" description="Helical" evidence="6">
    <location>
        <begin position="611"/>
        <end position="630"/>
    </location>
</feature>
<keyword evidence="3 6" id="KW-0812">Transmembrane</keyword>
<proteinExistence type="predicted"/>
<comment type="subcellular location">
    <subcellularLocation>
        <location evidence="1">Cell membrane</location>
        <topology evidence="1">Multi-pass membrane protein</topology>
    </subcellularLocation>
</comment>
<feature type="transmembrane region" description="Helical" evidence="6">
    <location>
        <begin position="580"/>
        <end position="599"/>
    </location>
</feature>
<feature type="transmembrane region" description="Helical" evidence="6">
    <location>
        <begin position="720"/>
        <end position="739"/>
    </location>
</feature>
<gene>
    <name evidence="7" type="ORF">NCTC13354_01167</name>
</gene>
<dbReference type="Proteomes" id="UP000269542">
    <property type="component" value="Chromosome"/>
</dbReference>
<feature type="transmembrane region" description="Helical" evidence="6">
    <location>
        <begin position="174"/>
        <end position="190"/>
    </location>
</feature>
<sequence>MTSQIQTPRRRVLLIDSPQRWARNPADLFGAVLAVLGAVLLAFVAVYAQTTTFAIAADVRRATGGVLETLLALPINVLEGLMSFFLPFALIAEMIVRRRWRTLATAAVAAGVSAVVTNVVVWAGEHWWPTSRFIDQLSTAIEQQSHIALVPYVAVVAAILAVSGSAKGSRITRTGWWLLAIVLVFSVIQGNQTLTAALLTVFVGLACGLATRYVIGGEPERTTGADLVTMIRRAGLDPVTIIRIDDLTSDDPLYAYHIDSAAPLGHTNMAGLEQIRQIIQASPTDNEVTSEAENLIRELEDLAKRDDLGEINGLDAEMFRQEARAKYPATRSSLVSRNYIATDDDERAFHVKALDADRQVISFLDDLWARLTLRTTFRQTRSTTAAMAEQMVLISMRAEKVGIDSPKLVGLARMESSIVLIEPASTEPFIDDVPADDISDADLDSLWDQLRLAHRAGMSHGNMHAKYVKVTDDGLRVTAWHHGSVLSTDAARQVDLAQTVAMLASTVGVDRAVASLQRALPAPIVASIAPFLQRTILPRYTKDAFSKKDLQALRDALAQDIPEATNFQDVEFKRFSPKTIITVTIGVVAVVALLGSLNFDDLRTAIANANPWWMVAAFLVGLGTYVGAAISLKAYTQENLPFGETLAVQVAASVVTLVAPAGIGPAALNLRFLHRKGVPTTPAVATVTITQIAQFLVTIILLLVLSLLTGDLGNLSLPSGSVMIAIGVVIAAIAIMFVIKPIRDWVLGKIRPTLQQIWPRMVWLVTHPTRILLGAGGAVFQSAAFIATFGMSLKAFGYELPLVTLAITYLLSNSVGSVVPSPGGIGPVEAALTGGLVIAGIPSSIAFSTAVLYRLFTFWGRVPLGWIVLRVIQKRNIV</sequence>
<feature type="transmembrane region" description="Helical" evidence="6">
    <location>
        <begin position="144"/>
        <end position="162"/>
    </location>
</feature>
<feature type="transmembrane region" description="Helical" evidence="6">
    <location>
        <begin position="103"/>
        <end position="124"/>
    </location>
</feature>
<feature type="transmembrane region" description="Helical" evidence="6">
    <location>
        <begin position="800"/>
        <end position="819"/>
    </location>
</feature>
<evidence type="ECO:0000256" key="3">
    <source>
        <dbReference type="ARBA" id="ARBA00022692"/>
    </source>
</evidence>
<dbReference type="InterPro" id="IPR022791">
    <property type="entry name" value="L-PG_synthase/AglD"/>
</dbReference>
<evidence type="ECO:0000256" key="2">
    <source>
        <dbReference type="ARBA" id="ARBA00022475"/>
    </source>
</evidence>
<protein>
    <recommendedName>
        <fullName evidence="9">Flippase-like domain-containing protein</fullName>
    </recommendedName>
</protein>
<keyword evidence="8" id="KW-1185">Reference proteome</keyword>
<feature type="transmembrane region" description="Helical" evidence="6">
    <location>
        <begin position="642"/>
        <end position="663"/>
    </location>
</feature>
<keyword evidence="2" id="KW-1003">Cell membrane</keyword>
<dbReference type="EMBL" id="LR134476">
    <property type="protein sequence ID" value="VEI13452.1"/>
    <property type="molecule type" value="Genomic_DNA"/>
</dbReference>
<feature type="transmembrane region" description="Helical" evidence="6">
    <location>
        <begin position="831"/>
        <end position="853"/>
    </location>
</feature>
<reference evidence="7 8" key="1">
    <citation type="submission" date="2018-12" db="EMBL/GenBank/DDBJ databases">
        <authorList>
            <consortium name="Pathogen Informatics"/>
        </authorList>
    </citation>
    <scope>NUCLEOTIDE SEQUENCE [LARGE SCALE GENOMIC DNA]</scope>
    <source>
        <strain evidence="7 8">NCTC13354</strain>
    </source>
</reference>
<feature type="transmembrane region" description="Helical" evidence="6">
    <location>
        <begin position="70"/>
        <end position="91"/>
    </location>
</feature>
<dbReference type="PANTHER" id="PTHR39087:SF2">
    <property type="entry name" value="UPF0104 MEMBRANE PROTEIN MJ1595"/>
    <property type="match status" value="1"/>
</dbReference>
<evidence type="ECO:0000256" key="4">
    <source>
        <dbReference type="ARBA" id="ARBA00022989"/>
    </source>
</evidence>
<dbReference type="NCBIfam" id="TIGR00374">
    <property type="entry name" value="flippase-like domain"/>
    <property type="match status" value="1"/>
</dbReference>
<evidence type="ECO:0000256" key="6">
    <source>
        <dbReference type="SAM" id="Phobius"/>
    </source>
</evidence>
<evidence type="ECO:0000313" key="7">
    <source>
        <dbReference type="EMBL" id="VEI13452.1"/>
    </source>
</evidence>
<evidence type="ECO:0000256" key="5">
    <source>
        <dbReference type="ARBA" id="ARBA00023136"/>
    </source>
</evidence>
<name>A0A3S4V719_9ACTO</name>
<keyword evidence="5 6" id="KW-0472">Membrane</keyword>
<evidence type="ECO:0000313" key="8">
    <source>
        <dbReference type="Proteomes" id="UP000269542"/>
    </source>
</evidence>
<accession>A0A3S4V719</accession>
<dbReference type="KEGG" id="tbw:NCTC13354_01167"/>
<feature type="transmembrane region" description="Helical" evidence="6">
    <location>
        <begin position="771"/>
        <end position="793"/>
    </location>
</feature>
<evidence type="ECO:0008006" key="9">
    <source>
        <dbReference type="Google" id="ProtNLM"/>
    </source>
</evidence>
<dbReference type="AlphaFoldDB" id="A0A3S4V719"/>
<dbReference type="PANTHER" id="PTHR39087">
    <property type="entry name" value="UPF0104 MEMBRANE PROTEIN MJ1595"/>
    <property type="match status" value="1"/>
</dbReference>
<feature type="transmembrane region" description="Helical" evidence="6">
    <location>
        <begin position="196"/>
        <end position="215"/>
    </location>
</feature>